<proteinExistence type="predicted"/>
<dbReference type="GeneID" id="110245521"/>
<dbReference type="KEGG" id="epa:110245521"/>
<dbReference type="AlphaFoldDB" id="A0A913XN22"/>
<organism evidence="1 2">
    <name type="scientific">Exaiptasia diaphana</name>
    <name type="common">Tropical sea anemone</name>
    <name type="synonym">Aiptasia pulchella</name>
    <dbReference type="NCBI Taxonomy" id="2652724"/>
    <lineage>
        <taxon>Eukaryota</taxon>
        <taxon>Metazoa</taxon>
        <taxon>Cnidaria</taxon>
        <taxon>Anthozoa</taxon>
        <taxon>Hexacorallia</taxon>
        <taxon>Actiniaria</taxon>
        <taxon>Aiptasiidae</taxon>
        <taxon>Exaiptasia</taxon>
    </lineage>
</organism>
<reference evidence="1" key="1">
    <citation type="submission" date="2022-11" db="UniProtKB">
        <authorList>
            <consortium name="EnsemblMetazoa"/>
        </authorList>
    </citation>
    <scope>IDENTIFICATION</scope>
</reference>
<keyword evidence="2" id="KW-1185">Reference proteome</keyword>
<evidence type="ECO:0000313" key="1">
    <source>
        <dbReference type="EnsemblMetazoa" id="XP_020907458.1"/>
    </source>
</evidence>
<evidence type="ECO:0000313" key="2">
    <source>
        <dbReference type="Proteomes" id="UP000887567"/>
    </source>
</evidence>
<sequence length="138" mass="15946">VLTLRTVHEQLVRLLSQQERQQLRTSDAFVPFAGLNPLHQNPYTEPLWRAAVGQYERGMAPAEQKIAGKLRQQFRDLSAQSHQLLREFQRYKELVKRPSISKELAPERETLLGQLTVYVKGIRDDFVSRTQQTFSGGK</sequence>
<accession>A0A913XN22</accession>
<dbReference type="Proteomes" id="UP000887567">
    <property type="component" value="Unplaced"/>
</dbReference>
<dbReference type="OrthoDB" id="10252139at2759"/>
<protein>
    <submittedName>
        <fullName evidence="1">Uncharacterized protein</fullName>
    </submittedName>
</protein>
<name>A0A913XN22_EXADI</name>
<dbReference type="RefSeq" id="XP_020907458.1">
    <property type="nucleotide sequence ID" value="XM_021051799.1"/>
</dbReference>
<dbReference type="EnsemblMetazoa" id="XM_021051799.1">
    <property type="protein sequence ID" value="XP_020907458.1"/>
    <property type="gene ID" value="LOC110245521"/>
</dbReference>